<dbReference type="InterPro" id="IPR039121">
    <property type="entry name" value="NUDT19"/>
</dbReference>
<evidence type="ECO:0000313" key="9">
    <source>
        <dbReference type="Proteomes" id="UP000272942"/>
    </source>
</evidence>
<sequence length="236" mass="26660">MCVGATNNSLVDQLSGRKVVFPGGLVMRQFQLTGLLLVESGSSVNAIVLDDKVLHYCALFEWCNWLTPQKFSPRFDTMFYFVRLDSVTPTSSTCHQTWRSREAETMYLGKPPAFLHDSTRALVPPQMYELGRLCQFIHLDKLTEFARHRAIDCTIAGQRCTVYFVPGDQRYDQIKKVTHPKLKPGDLALDELRNRLVISADAPTVHTHMHTKSPLISLFVPQSGTTTLSRNCAPLF</sequence>
<comment type="cofactor">
    <cofactor evidence="2">
        <name>Mg(2+)</name>
        <dbReference type="ChEBI" id="CHEBI:18420"/>
    </cofactor>
</comment>
<dbReference type="GO" id="GO:0046872">
    <property type="term" value="F:metal ion binding"/>
    <property type="evidence" value="ECO:0007669"/>
    <property type="project" value="UniProtKB-KW"/>
</dbReference>
<keyword evidence="5" id="KW-0378">Hydrolase</keyword>
<dbReference type="Gene3D" id="3.90.79.10">
    <property type="entry name" value="Nucleoside Triphosphate Pyrophosphohydrolase"/>
    <property type="match status" value="1"/>
</dbReference>
<dbReference type="AlphaFoldDB" id="A0A3P8FR15"/>
<evidence type="ECO:0000256" key="2">
    <source>
        <dbReference type="ARBA" id="ARBA00001946"/>
    </source>
</evidence>
<evidence type="ECO:0000256" key="5">
    <source>
        <dbReference type="ARBA" id="ARBA00022801"/>
    </source>
</evidence>
<reference evidence="8 9" key="1">
    <citation type="submission" date="2018-11" db="EMBL/GenBank/DDBJ databases">
        <authorList>
            <consortium name="Pathogen Informatics"/>
        </authorList>
    </citation>
    <scope>NUCLEOTIDE SEQUENCE [LARGE SCALE GENOMIC DNA]</scope>
    <source>
        <strain evidence="8 9">Egypt</strain>
    </source>
</reference>
<comment type="cofactor">
    <cofactor evidence="1">
        <name>Mn(2+)</name>
        <dbReference type="ChEBI" id="CHEBI:29035"/>
    </cofactor>
</comment>
<dbReference type="PANTHER" id="PTHR12318">
    <property type="entry name" value="TESTOSTERONE-REGULATED PROTEIN RP2"/>
    <property type="match status" value="1"/>
</dbReference>
<dbReference type="EMBL" id="UZAN01041192">
    <property type="protein sequence ID" value="VDP72271.1"/>
    <property type="molecule type" value="Genomic_DNA"/>
</dbReference>
<evidence type="ECO:0000256" key="7">
    <source>
        <dbReference type="ARBA" id="ARBA00023211"/>
    </source>
</evidence>
<dbReference type="OrthoDB" id="1695362at2759"/>
<keyword evidence="7" id="KW-0464">Manganese</keyword>
<evidence type="ECO:0000256" key="3">
    <source>
        <dbReference type="ARBA" id="ARBA00005582"/>
    </source>
</evidence>
<evidence type="ECO:0000256" key="4">
    <source>
        <dbReference type="ARBA" id="ARBA00022723"/>
    </source>
</evidence>
<dbReference type="Proteomes" id="UP000272942">
    <property type="component" value="Unassembled WGS sequence"/>
</dbReference>
<dbReference type="GO" id="GO:0005739">
    <property type="term" value="C:mitochondrion"/>
    <property type="evidence" value="ECO:0007669"/>
    <property type="project" value="TreeGrafter"/>
</dbReference>
<keyword evidence="9" id="KW-1185">Reference proteome</keyword>
<dbReference type="PANTHER" id="PTHR12318:SF0">
    <property type="entry name" value="ACYL-COENZYME A DIPHOSPHATASE NUDT19"/>
    <property type="match status" value="1"/>
</dbReference>
<dbReference type="GO" id="GO:0016818">
    <property type="term" value="F:hydrolase activity, acting on acid anhydrides, in phosphorus-containing anhydrides"/>
    <property type="evidence" value="ECO:0007669"/>
    <property type="project" value="InterPro"/>
</dbReference>
<keyword evidence="6" id="KW-0460">Magnesium</keyword>
<name>A0A3P8FR15_9TREM</name>
<organism evidence="8 9">
    <name type="scientific">Echinostoma caproni</name>
    <dbReference type="NCBI Taxonomy" id="27848"/>
    <lineage>
        <taxon>Eukaryota</taxon>
        <taxon>Metazoa</taxon>
        <taxon>Spiralia</taxon>
        <taxon>Lophotrochozoa</taxon>
        <taxon>Platyhelminthes</taxon>
        <taxon>Trematoda</taxon>
        <taxon>Digenea</taxon>
        <taxon>Plagiorchiida</taxon>
        <taxon>Echinostomata</taxon>
        <taxon>Echinostomatoidea</taxon>
        <taxon>Echinostomatidae</taxon>
        <taxon>Echinostoma</taxon>
    </lineage>
</organism>
<proteinExistence type="inferred from homology"/>
<evidence type="ECO:0000313" key="8">
    <source>
        <dbReference type="EMBL" id="VDP72271.1"/>
    </source>
</evidence>
<gene>
    <name evidence="8" type="ORF">ECPE_LOCUS4326</name>
</gene>
<keyword evidence="4" id="KW-0479">Metal-binding</keyword>
<accession>A0A3P8FR15</accession>
<evidence type="ECO:0000256" key="1">
    <source>
        <dbReference type="ARBA" id="ARBA00001936"/>
    </source>
</evidence>
<evidence type="ECO:0000256" key="6">
    <source>
        <dbReference type="ARBA" id="ARBA00022842"/>
    </source>
</evidence>
<comment type="similarity">
    <text evidence="3">Belongs to the Nudix hydrolase family.</text>
</comment>
<protein>
    <submittedName>
        <fullName evidence="8">Uncharacterized protein</fullName>
    </submittedName>
</protein>